<dbReference type="Proteomes" id="UP000273145">
    <property type="component" value="Chromosome"/>
</dbReference>
<accession>A0A3Q8S990</accession>
<protein>
    <submittedName>
        <fullName evidence="2">DUF4339 domain-containing protein</fullName>
    </submittedName>
</protein>
<dbReference type="AlphaFoldDB" id="A0A3Q8S990"/>
<dbReference type="OrthoDB" id="2582266at2"/>
<dbReference type="PANTHER" id="PTHR21180:SF32">
    <property type="entry name" value="ENDONUCLEASE_EXONUCLEASE_PHOSPHATASE FAMILY DOMAIN-CONTAINING PROTEIN 1"/>
    <property type="match status" value="1"/>
</dbReference>
<evidence type="ECO:0000259" key="1">
    <source>
        <dbReference type="Pfam" id="PF14237"/>
    </source>
</evidence>
<name>A0A3Q8S990_9BACL</name>
<reference evidence="2 3" key="1">
    <citation type="submission" date="2018-11" db="EMBL/GenBank/DDBJ databases">
        <title>Genome sequencing of Paenibacillus lentus DSM25539(T).</title>
        <authorList>
            <person name="Kook J.-K."/>
            <person name="Park S.-N."/>
            <person name="Lim Y.K."/>
        </authorList>
    </citation>
    <scope>NUCLEOTIDE SEQUENCE [LARGE SCALE GENOMIC DNA]</scope>
    <source>
        <strain evidence="2 3">DSM 25539</strain>
    </source>
</reference>
<dbReference type="InterPro" id="IPR025640">
    <property type="entry name" value="GYF_2"/>
</dbReference>
<dbReference type="InterPro" id="IPR010994">
    <property type="entry name" value="RuvA_2-like"/>
</dbReference>
<dbReference type="InterPro" id="IPR051675">
    <property type="entry name" value="Endo/Exo/Phosphatase_dom_1"/>
</dbReference>
<dbReference type="RefSeq" id="WP_125081500.1">
    <property type="nucleotide sequence ID" value="NZ_CP034248.1"/>
</dbReference>
<evidence type="ECO:0000313" key="2">
    <source>
        <dbReference type="EMBL" id="AZK45381.1"/>
    </source>
</evidence>
<dbReference type="Gene3D" id="1.10.150.320">
    <property type="entry name" value="Photosystem II 12 kDa extrinsic protein"/>
    <property type="match status" value="1"/>
</dbReference>
<feature type="domain" description="GYF" evidence="1">
    <location>
        <begin position="166"/>
        <end position="216"/>
    </location>
</feature>
<evidence type="ECO:0000313" key="3">
    <source>
        <dbReference type="Proteomes" id="UP000273145"/>
    </source>
</evidence>
<gene>
    <name evidence="2" type="ORF">EIM92_03485</name>
</gene>
<dbReference type="PANTHER" id="PTHR21180">
    <property type="entry name" value="ENDONUCLEASE/EXONUCLEASE/PHOSPHATASE FAMILY DOMAIN-CONTAINING PROTEIN 1"/>
    <property type="match status" value="1"/>
</dbReference>
<dbReference type="KEGG" id="plen:EIM92_03485"/>
<dbReference type="EMBL" id="CP034248">
    <property type="protein sequence ID" value="AZK45381.1"/>
    <property type="molecule type" value="Genomic_DNA"/>
</dbReference>
<dbReference type="Pfam" id="PF12836">
    <property type="entry name" value="HHH_3"/>
    <property type="match status" value="2"/>
</dbReference>
<dbReference type="Gene3D" id="1.10.150.280">
    <property type="entry name" value="AF1531-like domain"/>
    <property type="match status" value="1"/>
</dbReference>
<proteinExistence type="predicted"/>
<dbReference type="GO" id="GO:0015628">
    <property type="term" value="P:protein secretion by the type II secretion system"/>
    <property type="evidence" value="ECO:0007669"/>
    <property type="project" value="TreeGrafter"/>
</dbReference>
<dbReference type="SUPFAM" id="SSF47781">
    <property type="entry name" value="RuvA domain 2-like"/>
    <property type="match status" value="2"/>
</dbReference>
<dbReference type="GO" id="GO:0015627">
    <property type="term" value="C:type II protein secretion system complex"/>
    <property type="evidence" value="ECO:0007669"/>
    <property type="project" value="TreeGrafter"/>
</dbReference>
<sequence>MMGFINFNQIRAICANYSGPGYFVEEIIQHNKLSKFYRAISIPVQGYAIAFIDATVFGSGKNGLLITEAGVYWRNDWMTDTKQNYLNWQEFIQVEIIRSGDHDIELGPGNLFNMSGSQFNKDDLVQLLRDIQNYTIQALEVTAVPNDKYSKDELRSSPPAPPTSEWMVAIAGQTYGPYDAYLIKSLVGSGQIRPEQTHVWKPGMPDWIPFMRQPELAELIKPAMPQAPLNTQGMPAPPSVEESIELALNPRQAGYEVDIVDVNTASRDELIEVLGVGVAGAERIVQQREAIGGFRFPEQIGELLSLKPHQVERLRRRAIFTSLPRMEPQPHSMSVPAQQSVPAAHQGVASSEGLQQSLSPPVLDLNTASEGDIADLPGVGVVLAKKAIQYRQSSNGFRAVDEFFEMLGLKEYAIERIRPLVTVRSSAPTPLKPNVRVVDY</sequence>
<keyword evidence="3" id="KW-1185">Reference proteome</keyword>
<organism evidence="2 3">
    <name type="scientific">Paenibacillus lentus</name>
    <dbReference type="NCBI Taxonomy" id="1338368"/>
    <lineage>
        <taxon>Bacteria</taxon>
        <taxon>Bacillati</taxon>
        <taxon>Bacillota</taxon>
        <taxon>Bacilli</taxon>
        <taxon>Bacillales</taxon>
        <taxon>Paenibacillaceae</taxon>
        <taxon>Paenibacillus</taxon>
    </lineage>
</organism>
<dbReference type="Pfam" id="PF14237">
    <property type="entry name" value="GYF_2"/>
    <property type="match status" value="1"/>
</dbReference>